<keyword evidence="8" id="KW-1185">Reference proteome</keyword>
<dbReference type="PANTHER" id="PTHR13767:SF2">
    <property type="entry name" value="PSEUDOURIDYLATE SYNTHASE TRUB1"/>
    <property type="match status" value="1"/>
</dbReference>
<evidence type="ECO:0000259" key="6">
    <source>
        <dbReference type="Pfam" id="PF01509"/>
    </source>
</evidence>
<dbReference type="HAMAP" id="MF_01080">
    <property type="entry name" value="TruB_bact"/>
    <property type="match status" value="1"/>
</dbReference>
<evidence type="ECO:0000256" key="2">
    <source>
        <dbReference type="ARBA" id="ARBA00005642"/>
    </source>
</evidence>
<evidence type="ECO:0000256" key="1">
    <source>
        <dbReference type="ARBA" id="ARBA00000385"/>
    </source>
</evidence>
<dbReference type="EC" id="5.4.99.25" evidence="5"/>
<organism evidence="7 8">
    <name type="scientific">Bullifex porci</name>
    <dbReference type="NCBI Taxonomy" id="2606638"/>
    <lineage>
        <taxon>Bacteria</taxon>
        <taxon>Pseudomonadati</taxon>
        <taxon>Spirochaetota</taxon>
        <taxon>Spirochaetia</taxon>
        <taxon>Spirochaetales</taxon>
        <taxon>Spirochaetaceae</taxon>
        <taxon>Bullifex</taxon>
    </lineage>
</organism>
<comment type="similarity">
    <text evidence="2 5">Belongs to the pseudouridine synthase TruB family. Type 1 subfamily.</text>
</comment>
<dbReference type="GO" id="GO:0031119">
    <property type="term" value="P:tRNA pseudouridine synthesis"/>
    <property type="evidence" value="ECO:0007669"/>
    <property type="project" value="UniProtKB-UniRule"/>
</dbReference>
<dbReference type="NCBIfam" id="TIGR00431">
    <property type="entry name" value="TruB"/>
    <property type="match status" value="1"/>
</dbReference>
<dbReference type="GO" id="GO:0160148">
    <property type="term" value="F:tRNA pseudouridine(55) synthase activity"/>
    <property type="evidence" value="ECO:0007669"/>
    <property type="project" value="UniProtKB-EC"/>
</dbReference>
<dbReference type="Gene3D" id="3.30.2350.10">
    <property type="entry name" value="Pseudouridine synthase"/>
    <property type="match status" value="1"/>
</dbReference>
<sequence length="287" mass="31889">MSDFSVLILDKKPGETSFRSLNEVKRLHRGSKVGHTGTLDKFATGIMVVLTGEATKLNPLFSGMDKKYKATIKLGEQTDTLDPEGEIISSSSLPSASAFKEALSSFTGPIKQRPPEYSAIHIDGKRAYERIRKGEEVVIPERDVTIYSLELLSFTSDEAVIDTHVSKGTYIRSLARDICHSAASCGYLKSLDRYQVGPFTRADITGLDNSLENTHELIKRVCPEELILDPEYKKKAINGFLDKKGIISKSSNNNTYYRIILDDKLFGIALKEDGRYSIIALCNRDNA</sequence>
<dbReference type="RefSeq" id="WP_154424994.1">
    <property type="nucleotide sequence ID" value="NZ_VUNN01000005.1"/>
</dbReference>
<protein>
    <recommendedName>
        <fullName evidence="5">tRNA pseudouridine synthase B</fullName>
        <ecNumber evidence="5">5.4.99.25</ecNumber>
    </recommendedName>
    <alternativeName>
        <fullName evidence="5">tRNA pseudouridine(55) synthase</fullName>
        <shortName evidence="5">Psi55 synthase</shortName>
    </alternativeName>
    <alternativeName>
        <fullName evidence="5">tRNA pseudouridylate synthase</fullName>
    </alternativeName>
    <alternativeName>
        <fullName evidence="5">tRNA-uridine isomerase</fullName>
    </alternativeName>
</protein>
<evidence type="ECO:0000256" key="3">
    <source>
        <dbReference type="ARBA" id="ARBA00022694"/>
    </source>
</evidence>
<keyword evidence="4 5" id="KW-0413">Isomerase</keyword>
<feature type="domain" description="Pseudouridine synthase II N-terminal" evidence="6">
    <location>
        <begin position="25"/>
        <end position="171"/>
    </location>
</feature>
<comment type="function">
    <text evidence="5">Responsible for synthesis of pseudouridine from uracil-55 in the psi GC loop of transfer RNAs.</text>
</comment>
<evidence type="ECO:0000313" key="8">
    <source>
        <dbReference type="Proteomes" id="UP000460549"/>
    </source>
</evidence>
<evidence type="ECO:0000256" key="5">
    <source>
        <dbReference type="HAMAP-Rule" id="MF_01080"/>
    </source>
</evidence>
<reference evidence="7 8" key="1">
    <citation type="submission" date="2019-08" db="EMBL/GenBank/DDBJ databases">
        <title>In-depth cultivation of the pig gut microbiome towards novel bacterial diversity and tailored functional studies.</title>
        <authorList>
            <person name="Wylensek D."/>
            <person name="Hitch T.C.A."/>
            <person name="Clavel T."/>
        </authorList>
    </citation>
    <scope>NUCLEOTIDE SEQUENCE [LARGE SCALE GENOMIC DNA]</scope>
    <source>
        <strain evidence="7 8">NM-380-WT-3C1</strain>
    </source>
</reference>
<name>A0A7X2TQ21_9SPIO</name>
<dbReference type="GO" id="GO:0003723">
    <property type="term" value="F:RNA binding"/>
    <property type="evidence" value="ECO:0007669"/>
    <property type="project" value="InterPro"/>
</dbReference>
<comment type="caution">
    <text evidence="7">The sequence shown here is derived from an EMBL/GenBank/DDBJ whole genome shotgun (WGS) entry which is preliminary data.</text>
</comment>
<keyword evidence="3 5" id="KW-0819">tRNA processing</keyword>
<gene>
    <name evidence="5 7" type="primary">truB</name>
    <name evidence="7" type="ORF">FYJ80_04400</name>
</gene>
<dbReference type="PANTHER" id="PTHR13767">
    <property type="entry name" value="TRNA-PSEUDOURIDINE SYNTHASE"/>
    <property type="match status" value="1"/>
</dbReference>
<comment type="catalytic activity">
    <reaction evidence="1 5">
        <text>uridine(55) in tRNA = pseudouridine(55) in tRNA</text>
        <dbReference type="Rhea" id="RHEA:42532"/>
        <dbReference type="Rhea" id="RHEA-COMP:10101"/>
        <dbReference type="Rhea" id="RHEA-COMP:10102"/>
        <dbReference type="ChEBI" id="CHEBI:65314"/>
        <dbReference type="ChEBI" id="CHEBI:65315"/>
        <dbReference type="EC" id="5.4.99.25"/>
    </reaction>
</comment>
<dbReference type="InterPro" id="IPR020103">
    <property type="entry name" value="PsdUridine_synth_cat_dom_sf"/>
</dbReference>
<dbReference type="InterPro" id="IPR002501">
    <property type="entry name" value="PsdUridine_synth_N"/>
</dbReference>
<dbReference type="Pfam" id="PF01509">
    <property type="entry name" value="TruB_N"/>
    <property type="match status" value="1"/>
</dbReference>
<accession>A0A7X2TQ21</accession>
<proteinExistence type="inferred from homology"/>
<dbReference type="InterPro" id="IPR014780">
    <property type="entry name" value="tRNA_psdUridine_synth_TruB"/>
</dbReference>
<dbReference type="EMBL" id="VUNN01000005">
    <property type="protein sequence ID" value="MSU06019.1"/>
    <property type="molecule type" value="Genomic_DNA"/>
</dbReference>
<dbReference type="Proteomes" id="UP000460549">
    <property type="component" value="Unassembled WGS sequence"/>
</dbReference>
<dbReference type="SUPFAM" id="SSF55120">
    <property type="entry name" value="Pseudouridine synthase"/>
    <property type="match status" value="1"/>
</dbReference>
<evidence type="ECO:0000313" key="7">
    <source>
        <dbReference type="EMBL" id="MSU06019.1"/>
    </source>
</evidence>
<dbReference type="GO" id="GO:1990481">
    <property type="term" value="P:mRNA pseudouridine synthesis"/>
    <property type="evidence" value="ECO:0007669"/>
    <property type="project" value="TreeGrafter"/>
</dbReference>
<feature type="active site" description="Nucleophile" evidence="5">
    <location>
        <position position="40"/>
    </location>
</feature>
<dbReference type="CDD" id="cd02573">
    <property type="entry name" value="PseudoU_synth_EcTruB"/>
    <property type="match status" value="1"/>
</dbReference>
<dbReference type="AlphaFoldDB" id="A0A7X2TQ21"/>
<evidence type="ECO:0000256" key="4">
    <source>
        <dbReference type="ARBA" id="ARBA00023235"/>
    </source>
</evidence>